<gene>
    <name evidence="6" type="ORF">Cabys_3101</name>
    <name evidence="7" type="ORF">Calab_0299</name>
</gene>
<dbReference type="InParanoid" id="H1XPM4"/>
<dbReference type="STRING" id="880073.Cabys_3101"/>
<protein>
    <submittedName>
        <fullName evidence="7">Electron transport protein SCO1/SenC</fullName>
    </submittedName>
    <submittedName>
        <fullName evidence="6">Protein SCO1/2</fullName>
    </submittedName>
</protein>
<sequence length="196" mass="22211" precursor="true">MKRLKLIILFAAALLVILIIAMTVIQKAQNSLANLPRLYAVPEFTFVERSGQPFGLDQLKGKINVVDFIFTRCGGPCPLMGKSMGELYAAFSRSDKVQLVSITCDPDYDSLQVLQDYARDLGVTDQRWVFVRGEKEEMKNLYEQGFKLAGELPYDHSTKLILVDGEGWIRGYYDYDDPIDMDLLKQHIAALVRNLP</sequence>
<dbReference type="eggNOG" id="COG1999">
    <property type="taxonomic scope" value="Bacteria"/>
</dbReference>
<evidence type="ECO:0000256" key="3">
    <source>
        <dbReference type="PIRSR" id="PIRSR603782-1"/>
    </source>
</evidence>
<dbReference type="PANTHER" id="PTHR12151:SF25">
    <property type="entry name" value="LINALOOL DEHYDRATASE_ISOMERASE DOMAIN-CONTAINING PROTEIN"/>
    <property type="match status" value="1"/>
</dbReference>
<dbReference type="OrthoDB" id="9811998at2"/>
<name>H1XPM4_CALAY</name>
<dbReference type="InterPro" id="IPR036249">
    <property type="entry name" value="Thioredoxin-like_sf"/>
</dbReference>
<keyword evidence="3" id="KW-0479">Metal-binding</keyword>
<dbReference type="RefSeq" id="WP_006926844.1">
    <property type="nucleotide sequence ID" value="NZ_CM001402.1"/>
</dbReference>
<evidence type="ECO:0000313" key="8">
    <source>
        <dbReference type="Proteomes" id="UP000004671"/>
    </source>
</evidence>
<evidence type="ECO:0000256" key="4">
    <source>
        <dbReference type="PIRSR" id="PIRSR603782-2"/>
    </source>
</evidence>
<comment type="similarity">
    <text evidence="1">Belongs to the SCO1/2 family.</text>
</comment>
<reference evidence="6 9" key="2">
    <citation type="submission" date="2016-11" db="EMBL/GenBank/DDBJ databases">
        <title>Genomic analysis of Caldithrix abyssi and proposal of a novel bacterial phylum Caldithrichaeota.</title>
        <authorList>
            <person name="Kublanov I."/>
            <person name="Sigalova O."/>
            <person name="Gavrilov S."/>
            <person name="Lebedinsky A."/>
            <person name="Ivanova N."/>
            <person name="Daum C."/>
            <person name="Reddy T."/>
            <person name="Klenk H.P."/>
            <person name="Goker M."/>
            <person name="Reva O."/>
            <person name="Miroshnichenko M."/>
            <person name="Kyprides N."/>
            <person name="Woyke T."/>
            <person name="Gelfand M."/>
        </authorList>
    </citation>
    <scope>NUCLEOTIDE SEQUENCE [LARGE SCALE GENOMIC DNA]</scope>
    <source>
        <strain evidence="6 9">LF13</strain>
    </source>
</reference>
<feature type="binding site" evidence="3">
    <location>
        <position position="77"/>
    </location>
    <ligand>
        <name>Cu cation</name>
        <dbReference type="ChEBI" id="CHEBI:23378"/>
    </ligand>
</feature>
<dbReference type="EMBL" id="CP018099">
    <property type="protein sequence ID" value="APF19849.1"/>
    <property type="molecule type" value="Genomic_DNA"/>
</dbReference>
<dbReference type="CDD" id="cd02968">
    <property type="entry name" value="SCO"/>
    <property type="match status" value="1"/>
</dbReference>
<evidence type="ECO:0000256" key="1">
    <source>
        <dbReference type="ARBA" id="ARBA00010996"/>
    </source>
</evidence>
<accession>H1XPM4</accession>
<reference evidence="7 8" key="1">
    <citation type="submission" date="2011-09" db="EMBL/GenBank/DDBJ databases">
        <title>The permanent draft genome of Caldithrix abyssi DSM 13497.</title>
        <authorList>
            <consortium name="US DOE Joint Genome Institute (JGI-PGF)"/>
            <person name="Lucas S."/>
            <person name="Han J."/>
            <person name="Lapidus A."/>
            <person name="Bruce D."/>
            <person name="Goodwin L."/>
            <person name="Pitluck S."/>
            <person name="Peters L."/>
            <person name="Kyrpides N."/>
            <person name="Mavromatis K."/>
            <person name="Ivanova N."/>
            <person name="Mikhailova N."/>
            <person name="Chertkov O."/>
            <person name="Detter J.C."/>
            <person name="Tapia R."/>
            <person name="Han C."/>
            <person name="Land M."/>
            <person name="Hauser L."/>
            <person name="Markowitz V."/>
            <person name="Cheng J.-F."/>
            <person name="Hugenholtz P."/>
            <person name="Woyke T."/>
            <person name="Wu D."/>
            <person name="Spring S."/>
            <person name="Brambilla E."/>
            <person name="Klenk H.-P."/>
            <person name="Eisen J.A."/>
        </authorList>
    </citation>
    <scope>NUCLEOTIDE SEQUENCE [LARGE SCALE GENOMIC DNA]</scope>
    <source>
        <strain evidence="7 8">DSM 13497</strain>
    </source>
</reference>
<feature type="domain" description="Thioredoxin" evidence="5">
    <location>
        <begin position="35"/>
        <end position="193"/>
    </location>
</feature>
<dbReference type="PaxDb" id="880073-Calab_0299"/>
<evidence type="ECO:0000256" key="2">
    <source>
        <dbReference type="ARBA" id="ARBA00023008"/>
    </source>
</evidence>
<dbReference type="GO" id="GO:0046872">
    <property type="term" value="F:metal ion binding"/>
    <property type="evidence" value="ECO:0007669"/>
    <property type="project" value="UniProtKB-KW"/>
</dbReference>
<feature type="binding site" evidence="3">
    <location>
        <position position="73"/>
    </location>
    <ligand>
        <name>Cu cation</name>
        <dbReference type="ChEBI" id="CHEBI:23378"/>
    </ligand>
</feature>
<feature type="binding site" evidence="3">
    <location>
        <position position="156"/>
    </location>
    <ligand>
        <name>Cu cation</name>
        <dbReference type="ChEBI" id="CHEBI:23378"/>
    </ligand>
</feature>
<dbReference type="SUPFAM" id="SSF52833">
    <property type="entry name" value="Thioredoxin-like"/>
    <property type="match status" value="1"/>
</dbReference>
<dbReference type="Proteomes" id="UP000183868">
    <property type="component" value="Chromosome"/>
</dbReference>
<dbReference type="EMBL" id="CM001402">
    <property type="protein sequence ID" value="EHO39945.1"/>
    <property type="molecule type" value="Genomic_DNA"/>
</dbReference>
<dbReference type="Pfam" id="PF02630">
    <property type="entry name" value="SCO1-SenC"/>
    <property type="match status" value="1"/>
</dbReference>
<feature type="disulfide bond" description="Redox-active" evidence="4">
    <location>
        <begin position="73"/>
        <end position="77"/>
    </location>
</feature>
<dbReference type="Proteomes" id="UP000004671">
    <property type="component" value="Chromosome"/>
</dbReference>
<dbReference type="Gene3D" id="3.40.30.10">
    <property type="entry name" value="Glutaredoxin"/>
    <property type="match status" value="1"/>
</dbReference>
<evidence type="ECO:0000313" key="9">
    <source>
        <dbReference type="Proteomes" id="UP000183868"/>
    </source>
</evidence>
<dbReference type="InterPro" id="IPR013766">
    <property type="entry name" value="Thioredoxin_domain"/>
</dbReference>
<organism evidence="7 8">
    <name type="scientific">Caldithrix abyssi DSM 13497</name>
    <dbReference type="NCBI Taxonomy" id="880073"/>
    <lineage>
        <taxon>Bacteria</taxon>
        <taxon>Pseudomonadati</taxon>
        <taxon>Calditrichota</taxon>
        <taxon>Calditrichia</taxon>
        <taxon>Calditrichales</taxon>
        <taxon>Calditrichaceae</taxon>
        <taxon>Caldithrix</taxon>
    </lineage>
</organism>
<keyword evidence="8" id="KW-1185">Reference proteome</keyword>
<dbReference type="AlphaFoldDB" id="H1XPM4"/>
<dbReference type="HOGENOM" id="CLU_050131_2_1_0"/>
<evidence type="ECO:0000313" key="6">
    <source>
        <dbReference type="EMBL" id="APF19849.1"/>
    </source>
</evidence>
<keyword evidence="2 3" id="KW-0186">Copper</keyword>
<dbReference type="InterPro" id="IPR003782">
    <property type="entry name" value="SCO1/SenC"/>
</dbReference>
<dbReference type="KEGG" id="caby:Cabys_3101"/>
<dbReference type="PROSITE" id="PS51352">
    <property type="entry name" value="THIOREDOXIN_2"/>
    <property type="match status" value="1"/>
</dbReference>
<proteinExistence type="inferred from homology"/>
<evidence type="ECO:0000313" key="7">
    <source>
        <dbReference type="EMBL" id="EHO39945.1"/>
    </source>
</evidence>
<evidence type="ECO:0000259" key="5">
    <source>
        <dbReference type="PROSITE" id="PS51352"/>
    </source>
</evidence>
<dbReference type="PANTHER" id="PTHR12151">
    <property type="entry name" value="ELECTRON TRANSPORT PROTIN SCO1/SENC FAMILY MEMBER"/>
    <property type="match status" value="1"/>
</dbReference>
<keyword evidence="4" id="KW-1015">Disulfide bond</keyword>